<comment type="caution">
    <text evidence="1">The sequence shown here is derived from an EMBL/GenBank/DDBJ whole genome shotgun (WGS) entry which is preliminary data.</text>
</comment>
<keyword evidence="2" id="KW-1185">Reference proteome</keyword>
<evidence type="ECO:0000313" key="1">
    <source>
        <dbReference type="EMBL" id="PRH81081.1"/>
    </source>
</evidence>
<reference evidence="1 2" key="1">
    <citation type="submission" date="2018-03" db="EMBL/GenBank/DDBJ databases">
        <title>Novel Streptomyces sp. from soil.</title>
        <authorList>
            <person name="Tan G.Y.A."/>
            <person name="Lee Z.Y."/>
        </authorList>
    </citation>
    <scope>NUCLEOTIDE SEQUENCE [LARGE SCALE GENOMIC DNA]</scope>
    <source>
        <strain evidence="1 2">ST5x</strain>
    </source>
</reference>
<dbReference type="AlphaFoldDB" id="A0A2S9Q340"/>
<dbReference type="RefSeq" id="WP_105866847.1">
    <property type="nucleotide sequence ID" value="NZ_PVLV01000007.1"/>
</dbReference>
<gene>
    <name evidence="1" type="ORF">C6N75_00615</name>
</gene>
<dbReference type="OrthoDB" id="3404096at2"/>
<accession>A0A2S9Q340</accession>
<evidence type="ECO:0000313" key="2">
    <source>
        <dbReference type="Proteomes" id="UP000239322"/>
    </source>
</evidence>
<name>A0A2S9Q340_9ACTN</name>
<sequence>MSDEKPQVADPETGEIRILEDRCGTCVLNPDGKNADLRPGRLKQFVGDTRAADGHVVCHSTVPPAVPAGTPAAMCRGYVDAYGLPRAAQDVIRLGLGHLVEVPDPKATRA</sequence>
<dbReference type="EMBL" id="PVLV01000007">
    <property type="protein sequence ID" value="PRH81081.1"/>
    <property type="molecule type" value="Genomic_DNA"/>
</dbReference>
<organism evidence="1 2">
    <name type="scientific">Streptomyces solincola</name>
    <dbReference type="NCBI Taxonomy" id="2100817"/>
    <lineage>
        <taxon>Bacteria</taxon>
        <taxon>Bacillati</taxon>
        <taxon>Actinomycetota</taxon>
        <taxon>Actinomycetes</taxon>
        <taxon>Kitasatosporales</taxon>
        <taxon>Streptomycetaceae</taxon>
        <taxon>Streptomyces</taxon>
    </lineage>
</organism>
<dbReference type="Proteomes" id="UP000239322">
    <property type="component" value="Unassembled WGS sequence"/>
</dbReference>
<protein>
    <submittedName>
        <fullName evidence="1">Uncharacterized protein</fullName>
    </submittedName>
</protein>
<proteinExistence type="predicted"/>